<comment type="caution">
    <text evidence="1">The sequence shown here is derived from an EMBL/GenBank/DDBJ whole genome shotgun (WGS) entry which is preliminary data.</text>
</comment>
<organism evidence="1 2">
    <name type="scientific">Acidomonas methanolica NBRC 104435</name>
    <dbReference type="NCBI Taxonomy" id="1231351"/>
    <lineage>
        <taxon>Bacteria</taxon>
        <taxon>Pseudomonadati</taxon>
        <taxon>Pseudomonadota</taxon>
        <taxon>Alphaproteobacteria</taxon>
        <taxon>Acetobacterales</taxon>
        <taxon>Acetobacteraceae</taxon>
        <taxon>Acidomonas</taxon>
    </lineage>
</organism>
<accession>A0A023D772</accession>
<proteinExistence type="predicted"/>
<reference evidence="2" key="1">
    <citation type="journal article" date="2014" name="FEMS Microbiol. Lett.">
        <title>Draft Genomic DNA Sequence of the Facultatively Methylotrophic Bacterium Acidomonas methanolica type strain MB58.</title>
        <authorList>
            <person name="Higashiura N."/>
            <person name="Hadano H."/>
            <person name="Hirakawa H."/>
            <person name="Matsutani M."/>
            <person name="Takabe S."/>
            <person name="Matsushita K."/>
            <person name="Azuma Y."/>
        </authorList>
    </citation>
    <scope>NUCLEOTIDE SEQUENCE [LARGE SCALE GENOMIC DNA]</scope>
    <source>
        <strain evidence="2">MB58</strain>
    </source>
</reference>
<gene>
    <name evidence="1" type="ORF">Amme_099_002</name>
</gene>
<protein>
    <submittedName>
        <fullName evidence="1">Uncharacterized protein</fullName>
    </submittedName>
</protein>
<evidence type="ECO:0000313" key="2">
    <source>
        <dbReference type="Proteomes" id="UP000019760"/>
    </source>
</evidence>
<sequence>MLAGMAQIPFCSLRLGVNPALGVLDLVIDPIGNGRGRMAIDRTPATPLLIALGTDRRADADDVLPEMMTAPAGARPGLFAYRGWAGDICLPAEQRYGWKGWLLARAGNTEATRVAAADYAAQAVSPIAEYHGVEIDTSASWYDRARGILQITVSAAAVRVAQRVTAL</sequence>
<reference evidence="1 2" key="2">
    <citation type="journal article" date="2014" name="FEMS Microbiol. Lett.">
        <title>Draft genomic DNA sequence of the facultatively methylotrophic bacterium Acidomonas methanolica type strain MB58.</title>
        <authorList>
            <person name="Higashiura N."/>
            <person name="Hadano H."/>
            <person name="Hirakawa H."/>
            <person name="Matsutani M."/>
            <person name="Takabe S."/>
            <person name="Matsushita K."/>
            <person name="Azuma Y."/>
        </authorList>
    </citation>
    <scope>NUCLEOTIDE SEQUENCE [LARGE SCALE GENOMIC DNA]</scope>
    <source>
        <strain evidence="1 2">MB58</strain>
    </source>
</reference>
<dbReference type="EMBL" id="BAND01000098">
    <property type="protein sequence ID" value="GAJ30017.1"/>
    <property type="molecule type" value="Genomic_DNA"/>
</dbReference>
<keyword evidence="2" id="KW-1185">Reference proteome</keyword>
<dbReference type="Proteomes" id="UP000019760">
    <property type="component" value="Unassembled WGS sequence"/>
</dbReference>
<dbReference type="Pfam" id="PF07409">
    <property type="entry name" value="GP46"/>
    <property type="match status" value="1"/>
</dbReference>
<dbReference type="OrthoDB" id="5677166at2"/>
<dbReference type="InterPro" id="IPR010877">
    <property type="entry name" value="Phage_Mu_Gp46"/>
</dbReference>
<evidence type="ECO:0000313" key="1">
    <source>
        <dbReference type="EMBL" id="GAJ30017.1"/>
    </source>
</evidence>
<name>A0A023D772_ACIMT</name>
<dbReference type="AlphaFoldDB" id="A0A023D772"/>